<dbReference type="AlphaFoldDB" id="A0A120CVU6"/>
<gene>
    <name evidence="2" type="ORF">APY04_1833</name>
</gene>
<dbReference type="EMBL" id="LMTR01000058">
    <property type="protein sequence ID" value="KWT68383.1"/>
    <property type="molecule type" value="Genomic_DNA"/>
</dbReference>
<sequence length="80" mass="8507">MGMKSLMSAAHAAGYAMAAEDMATDDLNRTQAKVARVPSTALVVVPTTQRSLLASTQRSLRRLWLRALTVDLVGHRGAAA</sequence>
<evidence type="ECO:0000313" key="2">
    <source>
        <dbReference type="EMBL" id="KWT68383.1"/>
    </source>
</evidence>
<keyword evidence="1" id="KW-0732">Signal</keyword>
<evidence type="ECO:0000256" key="1">
    <source>
        <dbReference type="SAM" id="SignalP"/>
    </source>
</evidence>
<feature type="chain" id="PRO_5007163968" evidence="1">
    <location>
        <begin position="19"/>
        <end position="80"/>
    </location>
</feature>
<organism evidence="2 3">
    <name type="scientific">Hyphomicrobium sulfonivorans</name>
    <dbReference type="NCBI Taxonomy" id="121290"/>
    <lineage>
        <taxon>Bacteria</taxon>
        <taxon>Pseudomonadati</taxon>
        <taxon>Pseudomonadota</taxon>
        <taxon>Alphaproteobacteria</taxon>
        <taxon>Hyphomicrobiales</taxon>
        <taxon>Hyphomicrobiaceae</taxon>
        <taxon>Hyphomicrobium</taxon>
    </lineage>
</organism>
<dbReference type="PATRIC" id="fig|121290.4.peg.157"/>
<accession>A0A120CVU6</accession>
<dbReference type="Proteomes" id="UP000059074">
    <property type="component" value="Unassembled WGS sequence"/>
</dbReference>
<keyword evidence="3" id="KW-1185">Reference proteome</keyword>
<feature type="signal peptide" evidence="1">
    <location>
        <begin position="1"/>
        <end position="18"/>
    </location>
</feature>
<reference evidence="2 3" key="1">
    <citation type="submission" date="2015-10" db="EMBL/GenBank/DDBJ databases">
        <title>Transcriptomic analysis of a linuron degrading triple-species bacterial consortium.</title>
        <authorList>
            <person name="Albers P."/>
        </authorList>
    </citation>
    <scope>NUCLEOTIDE SEQUENCE [LARGE SCALE GENOMIC DNA]</scope>
    <source>
        <strain evidence="2 3">WDL6</strain>
    </source>
</reference>
<proteinExistence type="predicted"/>
<name>A0A120CVU6_HYPSL</name>
<comment type="caution">
    <text evidence="2">The sequence shown here is derived from an EMBL/GenBank/DDBJ whole genome shotgun (WGS) entry which is preliminary data.</text>
</comment>
<protein>
    <submittedName>
        <fullName evidence="2">Uncharacterized protein</fullName>
    </submittedName>
</protein>
<evidence type="ECO:0000313" key="3">
    <source>
        <dbReference type="Proteomes" id="UP000059074"/>
    </source>
</evidence>